<dbReference type="InterPro" id="IPR023198">
    <property type="entry name" value="PGP-like_dom2"/>
</dbReference>
<proteinExistence type="predicted"/>
<dbReference type="InterPro" id="IPR023214">
    <property type="entry name" value="HAD_sf"/>
</dbReference>
<dbReference type="Gene3D" id="1.10.150.240">
    <property type="entry name" value="Putative phosphatase, domain 2"/>
    <property type="match status" value="1"/>
</dbReference>
<dbReference type="InterPro" id="IPR006439">
    <property type="entry name" value="HAD-SF_hydro_IA"/>
</dbReference>
<dbReference type="GO" id="GO:0008967">
    <property type="term" value="F:phosphoglycolate phosphatase activity"/>
    <property type="evidence" value="ECO:0007669"/>
    <property type="project" value="TreeGrafter"/>
</dbReference>
<name>A0A929QST9_ABIDE</name>
<sequence length="214" mass="23912">MNYQHYFFDFDGTLADSKKCVIQAVQEAFQRKGLIQPSPQVILNFMGIPIEASFPQMSDQSLSPEQLEDLFADFRSAMVTYEPEGLEVYPHIHQVLGQLQAQGRHLYIVTSKAGPALERNLHLLNLSHYFTDKISSDQVSHYKPHPESLLTLLERHQLDPAHCLMIGDATFDIDMGNAAGVATCAVTWGSHDRAQLLASKPLHVVESALDLLTL</sequence>
<comment type="caution">
    <text evidence="1">The sequence shown here is derived from an EMBL/GenBank/DDBJ whole genome shotgun (WGS) entry which is preliminary data.</text>
</comment>
<dbReference type="Proteomes" id="UP000757900">
    <property type="component" value="Unassembled WGS sequence"/>
</dbReference>
<organism evidence="1 2">
    <name type="scientific">Abiotrophia defectiva</name>
    <name type="common">Streptococcus defectivus</name>
    <dbReference type="NCBI Taxonomy" id="46125"/>
    <lineage>
        <taxon>Bacteria</taxon>
        <taxon>Bacillati</taxon>
        <taxon>Bacillota</taxon>
        <taxon>Bacilli</taxon>
        <taxon>Lactobacillales</taxon>
        <taxon>Aerococcaceae</taxon>
        <taxon>Abiotrophia</taxon>
    </lineage>
</organism>
<dbReference type="SUPFAM" id="SSF56784">
    <property type="entry name" value="HAD-like"/>
    <property type="match status" value="1"/>
</dbReference>
<keyword evidence="1" id="KW-0378">Hydrolase</keyword>
<dbReference type="SFLD" id="SFLDS00003">
    <property type="entry name" value="Haloacid_Dehalogenase"/>
    <property type="match status" value="1"/>
</dbReference>
<dbReference type="GO" id="GO:0005829">
    <property type="term" value="C:cytosol"/>
    <property type="evidence" value="ECO:0007669"/>
    <property type="project" value="TreeGrafter"/>
</dbReference>
<dbReference type="InterPro" id="IPR050155">
    <property type="entry name" value="HAD-like_hydrolase_sf"/>
</dbReference>
<dbReference type="NCBIfam" id="TIGR01549">
    <property type="entry name" value="HAD-SF-IA-v1"/>
    <property type="match status" value="1"/>
</dbReference>
<dbReference type="InterPro" id="IPR036412">
    <property type="entry name" value="HAD-like_sf"/>
</dbReference>
<dbReference type="RefSeq" id="WP_303823946.1">
    <property type="nucleotide sequence ID" value="NZ_CAMIKC010000016.1"/>
</dbReference>
<dbReference type="SFLD" id="SFLDG01129">
    <property type="entry name" value="C1.5:_HAD__Beta-PGM__Phosphata"/>
    <property type="match status" value="1"/>
</dbReference>
<evidence type="ECO:0000313" key="1">
    <source>
        <dbReference type="EMBL" id="MBF0935088.1"/>
    </source>
</evidence>
<evidence type="ECO:0000313" key="2">
    <source>
        <dbReference type="Proteomes" id="UP000757900"/>
    </source>
</evidence>
<protein>
    <submittedName>
        <fullName evidence="1">HAD family hydrolase</fullName>
    </submittedName>
</protein>
<dbReference type="SFLD" id="SFLDG01135">
    <property type="entry name" value="C1.5.6:_HAD__Beta-PGM__Phospha"/>
    <property type="match status" value="1"/>
</dbReference>
<reference evidence="1" key="1">
    <citation type="submission" date="2020-04" db="EMBL/GenBank/DDBJ databases">
        <title>Deep metagenomics examines the oral microbiome during advanced dental caries in children, revealing novel taxa and co-occurrences with host molecules.</title>
        <authorList>
            <person name="Baker J.L."/>
            <person name="Morton J.T."/>
            <person name="Dinis M."/>
            <person name="Alvarez R."/>
            <person name="Tran N.C."/>
            <person name="Knight R."/>
            <person name="Edlund A."/>
        </authorList>
    </citation>
    <scope>NUCLEOTIDE SEQUENCE</scope>
    <source>
        <strain evidence="1">JCVI_23_bin.16</strain>
    </source>
</reference>
<gene>
    <name evidence="1" type="ORF">HXK00_05525</name>
</gene>
<dbReference type="AlphaFoldDB" id="A0A929QST9"/>
<dbReference type="Gene3D" id="3.40.50.1000">
    <property type="entry name" value="HAD superfamily/HAD-like"/>
    <property type="match status" value="1"/>
</dbReference>
<dbReference type="PANTHER" id="PTHR43434:SF26">
    <property type="entry name" value="PYROPHOSPHATASE PPAX"/>
    <property type="match status" value="1"/>
</dbReference>
<dbReference type="GO" id="GO:0006281">
    <property type="term" value="P:DNA repair"/>
    <property type="evidence" value="ECO:0007669"/>
    <property type="project" value="TreeGrafter"/>
</dbReference>
<dbReference type="FunFam" id="3.40.50.1000:FF:000022">
    <property type="entry name" value="Phosphoglycolate phosphatase"/>
    <property type="match status" value="1"/>
</dbReference>
<dbReference type="Pfam" id="PF13419">
    <property type="entry name" value="HAD_2"/>
    <property type="match status" value="1"/>
</dbReference>
<dbReference type="InterPro" id="IPR041492">
    <property type="entry name" value="HAD_2"/>
</dbReference>
<dbReference type="EMBL" id="JABZFV010000126">
    <property type="protein sequence ID" value="MBF0935088.1"/>
    <property type="molecule type" value="Genomic_DNA"/>
</dbReference>
<dbReference type="NCBIfam" id="TIGR01509">
    <property type="entry name" value="HAD-SF-IA-v3"/>
    <property type="match status" value="1"/>
</dbReference>
<accession>A0A929QST9</accession>
<dbReference type="PANTHER" id="PTHR43434">
    <property type="entry name" value="PHOSPHOGLYCOLATE PHOSPHATASE"/>
    <property type="match status" value="1"/>
</dbReference>